<accession>A0A090FIN3</accession>
<dbReference type="EMBL" id="CCNB01000043">
    <property type="protein sequence ID" value="CDX43828.1"/>
    <property type="molecule type" value="Genomic_DNA"/>
</dbReference>
<proteinExistence type="predicted"/>
<name>A0A090FIN3_MESPL</name>
<dbReference type="Proteomes" id="UP000046373">
    <property type="component" value="Unassembled WGS sequence"/>
</dbReference>
<evidence type="ECO:0000313" key="2">
    <source>
        <dbReference type="Proteomes" id="UP000046373"/>
    </source>
</evidence>
<organism evidence="1 2">
    <name type="scientific">Mesorhizobium plurifarium</name>
    <dbReference type="NCBI Taxonomy" id="69974"/>
    <lineage>
        <taxon>Bacteria</taxon>
        <taxon>Pseudomonadati</taxon>
        <taxon>Pseudomonadota</taxon>
        <taxon>Alphaproteobacteria</taxon>
        <taxon>Hyphomicrobiales</taxon>
        <taxon>Phyllobacteriaceae</taxon>
        <taxon>Mesorhizobium</taxon>
    </lineage>
</organism>
<reference evidence="1 2" key="1">
    <citation type="submission" date="2014-08" db="EMBL/GenBank/DDBJ databases">
        <authorList>
            <person name="Moulin Lionel"/>
        </authorList>
    </citation>
    <scope>NUCLEOTIDE SEQUENCE [LARGE SCALE GENOMIC DNA]</scope>
</reference>
<dbReference type="AlphaFoldDB" id="A0A090FIN3"/>
<gene>
    <name evidence="1" type="ORF">MPLDJ20_60381</name>
</gene>
<evidence type="ECO:0000313" key="1">
    <source>
        <dbReference type="EMBL" id="CDX43828.1"/>
    </source>
</evidence>
<protein>
    <submittedName>
        <fullName evidence="1">Uncharacterized protein</fullName>
    </submittedName>
</protein>
<sequence length="22" mass="2638">MSVWVLTQCHWHLMTVTECYLG</sequence>